<dbReference type="AlphaFoldDB" id="A0AAX3W1N6"/>
<evidence type="ECO:0000313" key="3">
    <source>
        <dbReference type="Proteomes" id="UP001223261"/>
    </source>
</evidence>
<feature type="transmembrane region" description="Helical" evidence="1">
    <location>
        <begin position="37"/>
        <end position="55"/>
    </location>
</feature>
<protein>
    <submittedName>
        <fullName evidence="2">Uncharacterized protein</fullName>
    </submittedName>
</protein>
<keyword evidence="1" id="KW-0472">Membrane</keyword>
<sequence>MIAAGDWSWLSAWLIAIFFSPTLALAAGIWTGTRKLYEAIFVVWWIMGPVQNAPYLDFTGIQGNQLTYVYLLLTAGLAIIAIMGRRRQIFN</sequence>
<feature type="transmembrane region" description="Helical" evidence="1">
    <location>
        <begin position="12"/>
        <end position="30"/>
    </location>
</feature>
<name>A0AAX3W1N6_MAMLE</name>
<keyword evidence="1" id="KW-0812">Transmembrane</keyword>
<evidence type="ECO:0000256" key="1">
    <source>
        <dbReference type="SAM" id="Phobius"/>
    </source>
</evidence>
<gene>
    <name evidence="2" type="ORF">PYH69_08560</name>
</gene>
<proteinExistence type="predicted"/>
<reference evidence="2" key="1">
    <citation type="journal article" date="2023" name="Antibiotics">
        <title>Prevalence and Molecular Characterization of Methicillin-Resistant Staphylococci (MRS) and Mammaliicocci (MRM) in Dromedary Camels from Algeria: First Detection of SCCmec-mecC Hybrid in Methicillin-Resistant Mammaliicoccus lentus.</title>
        <authorList>
            <person name="Belhout C."/>
            <person name="Boyen F."/>
            <person name="Vereecke N."/>
            <person name="Theuns S."/>
            <person name="Taibi N."/>
            <person name="Stegger M."/>
            <person name="de la Fe-Rodriguez P.Y."/>
            <person name="Bouayad L."/>
            <person name="Elgroud R."/>
            <person name="Butaye P."/>
        </authorList>
    </citation>
    <scope>NUCLEOTIDE SEQUENCE</scope>
    <source>
        <strain evidence="2">7048</strain>
    </source>
</reference>
<accession>A0AAX3W1N6</accession>
<keyword evidence="1" id="KW-1133">Transmembrane helix</keyword>
<dbReference type="Proteomes" id="UP001223261">
    <property type="component" value="Chromosome"/>
</dbReference>
<evidence type="ECO:0000313" key="2">
    <source>
        <dbReference type="EMBL" id="WHI58806.1"/>
    </source>
</evidence>
<organism evidence="2 3">
    <name type="scientific">Mammaliicoccus lentus</name>
    <name type="common">Staphylococcus lentus</name>
    <dbReference type="NCBI Taxonomy" id="42858"/>
    <lineage>
        <taxon>Bacteria</taxon>
        <taxon>Bacillati</taxon>
        <taxon>Bacillota</taxon>
        <taxon>Bacilli</taxon>
        <taxon>Bacillales</taxon>
        <taxon>Staphylococcaceae</taxon>
        <taxon>Mammaliicoccus</taxon>
    </lineage>
</organism>
<dbReference type="EMBL" id="CP118848">
    <property type="protein sequence ID" value="WHI58806.1"/>
    <property type="molecule type" value="Genomic_DNA"/>
</dbReference>
<feature type="transmembrane region" description="Helical" evidence="1">
    <location>
        <begin position="67"/>
        <end position="84"/>
    </location>
</feature>
<dbReference type="RefSeq" id="WP_282861709.1">
    <property type="nucleotide sequence ID" value="NZ_CP118848.1"/>
</dbReference>